<keyword evidence="2" id="KW-0004">4Fe-4S</keyword>
<dbReference type="EMBL" id="UOGJ01000078">
    <property type="protein sequence ID" value="VAX36021.1"/>
    <property type="molecule type" value="Genomic_DNA"/>
</dbReference>
<dbReference type="NCBIfam" id="NF001540">
    <property type="entry name" value="PRK00366.1"/>
    <property type="match status" value="1"/>
</dbReference>
<evidence type="ECO:0000256" key="2">
    <source>
        <dbReference type="ARBA" id="ARBA00022485"/>
    </source>
</evidence>
<dbReference type="Gene3D" id="3.30.413.10">
    <property type="entry name" value="Sulfite Reductase Hemoprotein, domain 1"/>
    <property type="match status" value="1"/>
</dbReference>
<keyword evidence="4 10" id="KW-0560">Oxidoreductase</keyword>
<reference evidence="10" key="1">
    <citation type="submission" date="2018-06" db="EMBL/GenBank/DDBJ databases">
        <authorList>
            <person name="Zhirakovskaya E."/>
        </authorList>
    </citation>
    <scope>NUCLEOTIDE SEQUENCE</scope>
</reference>
<dbReference type="InterPro" id="IPR011005">
    <property type="entry name" value="Dihydropteroate_synth-like_sf"/>
</dbReference>
<evidence type="ECO:0000256" key="1">
    <source>
        <dbReference type="ARBA" id="ARBA00001966"/>
    </source>
</evidence>
<dbReference type="Pfam" id="PF04551">
    <property type="entry name" value="GcpE"/>
    <property type="match status" value="1"/>
</dbReference>
<evidence type="ECO:0000259" key="9">
    <source>
        <dbReference type="Pfam" id="PF26540"/>
    </source>
</evidence>
<dbReference type="EC" id="1.17.7.3" evidence="10"/>
<dbReference type="InterPro" id="IPR004588">
    <property type="entry name" value="IspG_bac-typ"/>
</dbReference>
<dbReference type="AlphaFoldDB" id="A0A3B1DB09"/>
<dbReference type="InterPro" id="IPR058579">
    <property type="entry name" value="IspG_C"/>
</dbReference>
<dbReference type="GO" id="GO:0051539">
    <property type="term" value="F:4 iron, 4 sulfur cluster binding"/>
    <property type="evidence" value="ECO:0007669"/>
    <property type="project" value="UniProtKB-KW"/>
</dbReference>
<evidence type="ECO:0000256" key="7">
    <source>
        <dbReference type="ARBA" id="ARBA00023229"/>
    </source>
</evidence>
<keyword evidence="3" id="KW-0479">Metal-binding</keyword>
<keyword evidence="7" id="KW-0414">Isoprene biosynthesis</keyword>
<sequence length="417" mass="46211">MYFKIVNKGRMSIIQRRKTPTIHIGNIQIGSNHPVVIQSMTDTPTANMDMTFKQTCDLIEAGSEMVRWTINNDEAARAVPEIIKQLRDKGYDTPIIGDFHFNGHTLLKKHKKCAQALAKYRINPGNVGKGLRHDDNFAQIINIAIEHNKPVRIGVNYGSLDQKILKDLMDKNAQLAKPKEPQKIIYKAMIQSALSSAEYAQQLGLSNNKIILSVKMSVLQDMVNVYTQLSQQCDYALHLGLTEAGGDVQGISSSSAALAILLQQGLGDTLRVSLTPQPNVTRAREVEVCKALLQSLGLRYFAPRVTSCPGCGRTSSDYFQHLAADINDYIQDKMPIWRKKYFGVEKLNIAVMGCVVNGPGESKHADIGISLPGASEKPMAPVYANGKQIAMLKGENIKEEFINLLEKYIKESCHALF</sequence>
<evidence type="ECO:0000256" key="6">
    <source>
        <dbReference type="ARBA" id="ARBA00023014"/>
    </source>
</evidence>
<feature type="domain" description="IspG C-terminal" evidence="9">
    <location>
        <begin position="305"/>
        <end position="406"/>
    </location>
</feature>
<dbReference type="GO" id="GO:0019288">
    <property type="term" value="P:isopentenyl diphosphate biosynthetic process, methylerythritol 4-phosphate pathway"/>
    <property type="evidence" value="ECO:0007669"/>
    <property type="project" value="TreeGrafter"/>
</dbReference>
<evidence type="ECO:0000256" key="5">
    <source>
        <dbReference type="ARBA" id="ARBA00023004"/>
    </source>
</evidence>
<evidence type="ECO:0000256" key="3">
    <source>
        <dbReference type="ARBA" id="ARBA00022723"/>
    </source>
</evidence>
<feature type="domain" description="IspG TIM-barrel" evidence="8">
    <location>
        <begin position="19"/>
        <end position="289"/>
    </location>
</feature>
<accession>A0A3B1DB09</accession>
<protein>
    <submittedName>
        <fullName evidence="10">(E)-4-hydroxy-3-methylbut-2-enyl-diphosphate synthase (Flavodoxin)</fullName>
        <ecNumber evidence="10">1.17.7.3</ecNumber>
    </submittedName>
</protein>
<proteinExistence type="inferred from homology"/>
<dbReference type="GO" id="GO:0046429">
    <property type="term" value="F:4-hydroxy-3-methylbut-2-en-1-yl diphosphate synthase activity (ferredoxin)"/>
    <property type="evidence" value="ECO:0007669"/>
    <property type="project" value="InterPro"/>
</dbReference>
<dbReference type="GO" id="GO:0016114">
    <property type="term" value="P:terpenoid biosynthetic process"/>
    <property type="evidence" value="ECO:0007669"/>
    <property type="project" value="InterPro"/>
</dbReference>
<keyword evidence="5" id="KW-0408">Iron</keyword>
<dbReference type="PANTHER" id="PTHR30454:SF0">
    <property type="entry name" value="4-HYDROXY-3-METHYLBUT-2-EN-1-YL DIPHOSPHATE SYNTHASE (FERREDOXIN), CHLOROPLASTIC"/>
    <property type="match status" value="1"/>
</dbReference>
<dbReference type="FunFam" id="3.30.413.10:FF:000012">
    <property type="entry name" value="4-hydroxy-3-methylbut-2-en-1-yl diphosphate synthase (flavodoxin)"/>
    <property type="match status" value="1"/>
</dbReference>
<dbReference type="PANTHER" id="PTHR30454">
    <property type="entry name" value="4-HYDROXY-3-METHYLBUT-2-EN-1-YL DIPHOSPHATE SYNTHASE"/>
    <property type="match status" value="1"/>
</dbReference>
<gene>
    <name evidence="10" type="ORF">MNBD_UNCLBAC01-2173</name>
</gene>
<evidence type="ECO:0000256" key="4">
    <source>
        <dbReference type="ARBA" id="ARBA00023002"/>
    </source>
</evidence>
<evidence type="ECO:0000313" key="10">
    <source>
        <dbReference type="EMBL" id="VAX36021.1"/>
    </source>
</evidence>
<dbReference type="Gene3D" id="3.20.20.20">
    <property type="entry name" value="Dihydropteroate synthase-like"/>
    <property type="match status" value="1"/>
</dbReference>
<dbReference type="InterPro" id="IPR045854">
    <property type="entry name" value="NO2/SO3_Rdtase_4Fe4S_sf"/>
</dbReference>
<dbReference type="HAMAP" id="MF_00159">
    <property type="entry name" value="IspG"/>
    <property type="match status" value="1"/>
</dbReference>
<dbReference type="Pfam" id="PF26540">
    <property type="entry name" value="GcpE_C"/>
    <property type="match status" value="1"/>
</dbReference>
<name>A0A3B1DB09_9ZZZZ</name>
<comment type="cofactor">
    <cofactor evidence="1">
        <name>[4Fe-4S] cluster</name>
        <dbReference type="ChEBI" id="CHEBI:49883"/>
    </cofactor>
</comment>
<keyword evidence="6" id="KW-0411">Iron-sulfur</keyword>
<dbReference type="InterPro" id="IPR058578">
    <property type="entry name" value="IspG_TIM"/>
</dbReference>
<dbReference type="InterPro" id="IPR016425">
    <property type="entry name" value="IspG_bac"/>
</dbReference>
<dbReference type="SUPFAM" id="SSF56014">
    <property type="entry name" value="Nitrite and sulphite reductase 4Fe-4S domain-like"/>
    <property type="match status" value="1"/>
</dbReference>
<dbReference type="PIRSF" id="PIRSF004640">
    <property type="entry name" value="IspG"/>
    <property type="match status" value="1"/>
</dbReference>
<organism evidence="10">
    <name type="scientific">hydrothermal vent metagenome</name>
    <dbReference type="NCBI Taxonomy" id="652676"/>
    <lineage>
        <taxon>unclassified sequences</taxon>
        <taxon>metagenomes</taxon>
        <taxon>ecological metagenomes</taxon>
    </lineage>
</organism>
<dbReference type="NCBIfam" id="TIGR00612">
    <property type="entry name" value="ispG_gcpE"/>
    <property type="match status" value="1"/>
</dbReference>
<dbReference type="GO" id="GO:0005506">
    <property type="term" value="F:iron ion binding"/>
    <property type="evidence" value="ECO:0007669"/>
    <property type="project" value="InterPro"/>
</dbReference>
<dbReference type="GO" id="GO:0141197">
    <property type="term" value="F:4-hydroxy-3-methylbut-2-enyl-diphosphate synthase activity (flavodoxin)"/>
    <property type="evidence" value="ECO:0007669"/>
    <property type="project" value="UniProtKB-EC"/>
</dbReference>
<evidence type="ECO:0000259" key="8">
    <source>
        <dbReference type="Pfam" id="PF04551"/>
    </source>
</evidence>